<evidence type="ECO:0000256" key="8">
    <source>
        <dbReference type="SAM" id="Phobius"/>
    </source>
</evidence>
<dbReference type="GO" id="GO:0005789">
    <property type="term" value="C:endoplasmic reticulum membrane"/>
    <property type="evidence" value="ECO:0007669"/>
    <property type="project" value="UniProtKB-SubCell"/>
</dbReference>
<evidence type="ECO:0000256" key="7">
    <source>
        <dbReference type="PROSITE-ProRule" id="PRU01087"/>
    </source>
</evidence>
<dbReference type="STRING" id="1884261.A0A5C3QN38"/>
<dbReference type="InterPro" id="IPR033118">
    <property type="entry name" value="EXPERA"/>
</dbReference>
<evidence type="ECO:0000313" key="10">
    <source>
        <dbReference type="EMBL" id="TFL01921.1"/>
    </source>
</evidence>
<feature type="transmembrane region" description="Helical" evidence="8">
    <location>
        <begin position="163"/>
        <end position="189"/>
    </location>
</feature>
<dbReference type="PIRSF" id="PIRSF031032">
    <property type="entry name" value="TMP_97_prd"/>
    <property type="match status" value="1"/>
</dbReference>
<dbReference type="AlphaFoldDB" id="A0A5C3QN38"/>
<dbReference type="EMBL" id="ML178823">
    <property type="protein sequence ID" value="TFL01921.1"/>
    <property type="molecule type" value="Genomic_DNA"/>
</dbReference>
<comment type="subcellular location">
    <subcellularLocation>
        <location evidence="1">Endoplasmic reticulum membrane</location>
        <topology evidence="1">Multi-pass membrane protein</topology>
    </subcellularLocation>
</comment>
<dbReference type="Pfam" id="PF05241">
    <property type="entry name" value="EBP"/>
    <property type="match status" value="1"/>
</dbReference>
<reference evidence="10 11" key="1">
    <citation type="journal article" date="2019" name="Nat. Ecol. Evol.">
        <title>Megaphylogeny resolves global patterns of mushroom evolution.</title>
        <authorList>
            <person name="Varga T."/>
            <person name="Krizsan K."/>
            <person name="Foldi C."/>
            <person name="Dima B."/>
            <person name="Sanchez-Garcia M."/>
            <person name="Sanchez-Ramirez S."/>
            <person name="Szollosi G.J."/>
            <person name="Szarkandi J.G."/>
            <person name="Papp V."/>
            <person name="Albert L."/>
            <person name="Andreopoulos W."/>
            <person name="Angelini C."/>
            <person name="Antonin V."/>
            <person name="Barry K.W."/>
            <person name="Bougher N.L."/>
            <person name="Buchanan P."/>
            <person name="Buyck B."/>
            <person name="Bense V."/>
            <person name="Catcheside P."/>
            <person name="Chovatia M."/>
            <person name="Cooper J."/>
            <person name="Damon W."/>
            <person name="Desjardin D."/>
            <person name="Finy P."/>
            <person name="Geml J."/>
            <person name="Haridas S."/>
            <person name="Hughes K."/>
            <person name="Justo A."/>
            <person name="Karasinski D."/>
            <person name="Kautmanova I."/>
            <person name="Kiss B."/>
            <person name="Kocsube S."/>
            <person name="Kotiranta H."/>
            <person name="LaButti K.M."/>
            <person name="Lechner B.E."/>
            <person name="Liimatainen K."/>
            <person name="Lipzen A."/>
            <person name="Lukacs Z."/>
            <person name="Mihaltcheva S."/>
            <person name="Morgado L.N."/>
            <person name="Niskanen T."/>
            <person name="Noordeloos M.E."/>
            <person name="Ohm R.A."/>
            <person name="Ortiz-Santana B."/>
            <person name="Ovrebo C."/>
            <person name="Racz N."/>
            <person name="Riley R."/>
            <person name="Savchenko A."/>
            <person name="Shiryaev A."/>
            <person name="Soop K."/>
            <person name="Spirin V."/>
            <person name="Szebenyi C."/>
            <person name="Tomsovsky M."/>
            <person name="Tulloss R.E."/>
            <person name="Uehling J."/>
            <person name="Grigoriev I.V."/>
            <person name="Vagvolgyi C."/>
            <person name="Papp T."/>
            <person name="Martin F.M."/>
            <person name="Miettinen O."/>
            <person name="Hibbett D.S."/>
            <person name="Nagy L.G."/>
        </authorList>
    </citation>
    <scope>NUCLEOTIDE SEQUENCE [LARGE SCALE GENOMIC DNA]</scope>
    <source>
        <strain evidence="10 11">CBS 309.79</strain>
    </source>
</reference>
<evidence type="ECO:0000256" key="6">
    <source>
        <dbReference type="ARBA" id="ARBA00023136"/>
    </source>
</evidence>
<accession>A0A5C3QN38</accession>
<keyword evidence="6 7" id="KW-0472">Membrane</keyword>
<feature type="transmembrane region" description="Helical" evidence="8">
    <location>
        <begin position="16"/>
        <end position="38"/>
    </location>
</feature>
<evidence type="ECO:0000256" key="3">
    <source>
        <dbReference type="ARBA" id="ARBA00022692"/>
    </source>
</evidence>
<dbReference type="OrthoDB" id="433124at2759"/>
<gene>
    <name evidence="10" type="ORF">BDV98DRAFT_506564</name>
</gene>
<comment type="similarity">
    <text evidence="2">Belongs to the TMEM97/sigma-2 receptor family.</text>
</comment>
<feature type="domain" description="EXPERA" evidence="9">
    <location>
        <begin position="14"/>
        <end position="174"/>
    </location>
</feature>
<proteinExistence type="inferred from homology"/>
<dbReference type="PROSITE" id="PS51751">
    <property type="entry name" value="EXPERA"/>
    <property type="match status" value="1"/>
</dbReference>
<keyword evidence="11" id="KW-1185">Reference proteome</keyword>
<evidence type="ECO:0000313" key="11">
    <source>
        <dbReference type="Proteomes" id="UP000305067"/>
    </source>
</evidence>
<evidence type="ECO:0000256" key="2">
    <source>
        <dbReference type="ARBA" id="ARBA00009096"/>
    </source>
</evidence>
<evidence type="ECO:0000256" key="4">
    <source>
        <dbReference type="ARBA" id="ARBA00022824"/>
    </source>
</evidence>
<dbReference type="PANTHER" id="PTHR31204:SF1">
    <property type="entry name" value="SIGMA INTRACELLULAR RECEPTOR 2"/>
    <property type="match status" value="1"/>
</dbReference>
<feature type="non-terminal residue" evidence="10">
    <location>
        <position position="1"/>
    </location>
</feature>
<evidence type="ECO:0000259" key="9">
    <source>
        <dbReference type="PROSITE" id="PS51751"/>
    </source>
</evidence>
<dbReference type="PANTHER" id="PTHR31204">
    <property type="entry name" value="SIGMA INTRACELLULAR RECEPTOR 2"/>
    <property type="match status" value="1"/>
</dbReference>
<dbReference type="InterPro" id="IPR016964">
    <property type="entry name" value="Sigma2_recept"/>
</dbReference>
<keyword evidence="4" id="KW-0256">Endoplasmic reticulum</keyword>
<name>A0A5C3QN38_9AGAR</name>
<feature type="transmembrane region" description="Helical" evidence="8">
    <location>
        <begin position="108"/>
        <end position="130"/>
    </location>
</feature>
<evidence type="ECO:0000256" key="5">
    <source>
        <dbReference type="ARBA" id="ARBA00022989"/>
    </source>
</evidence>
<sequence length="198" mass="21569">TTTMPRAPITSRPLDLLYVGFFASHIFASLVIDFQAFYPPALVPSFARQLLEFYVRNTSDPLIGAVAGFFPSAHLAWLKSFLLVELLVQFPIFILGIYGLLKDSKRIYVPLILYGASTATTTLACIATVVQAPTPTPALLANLHITGIVPLTSSQKTMLLGSYIPYCLIPLLMALDIGYRVHAIVNTAIKASDAAKRK</sequence>
<keyword evidence="3 7" id="KW-0812">Transmembrane</keyword>
<evidence type="ECO:0000256" key="1">
    <source>
        <dbReference type="ARBA" id="ARBA00004477"/>
    </source>
</evidence>
<keyword evidence="5 7" id="KW-1133">Transmembrane helix</keyword>
<dbReference type="Proteomes" id="UP000305067">
    <property type="component" value="Unassembled WGS sequence"/>
</dbReference>
<organism evidence="10 11">
    <name type="scientific">Pterulicium gracile</name>
    <dbReference type="NCBI Taxonomy" id="1884261"/>
    <lineage>
        <taxon>Eukaryota</taxon>
        <taxon>Fungi</taxon>
        <taxon>Dikarya</taxon>
        <taxon>Basidiomycota</taxon>
        <taxon>Agaricomycotina</taxon>
        <taxon>Agaricomycetes</taxon>
        <taxon>Agaricomycetidae</taxon>
        <taxon>Agaricales</taxon>
        <taxon>Pleurotineae</taxon>
        <taxon>Pterulaceae</taxon>
        <taxon>Pterulicium</taxon>
    </lineage>
</organism>
<feature type="transmembrane region" description="Helical" evidence="8">
    <location>
        <begin position="81"/>
        <end position="101"/>
    </location>
</feature>
<dbReference type="InterPro" id="IPR051987">
    <property type="entry name" value="Sigma-2_receptor-like"/>
</dbReference>
<protein>
    <submittedName>
        <fullName evidence="10">Transmembrane protein 6/97</fullName>
    </submittedName>
</protein>